<sequence length="733" mass="75836">MRPLTLAAICLAVGAKASSSAALPACLAEPRLEGQTRLCVHGAVSRPDPPTVVHVAADYLNLLVVLTPPAFTGSDTILGYRVVGVPSGGGANLTLGGTRQLGMTLDASKRLLQLSMAGVPLNRQYTFSAHTSNSAFESAASSPFTFTTPPPKPGAAASLDVQSSRENGIRIGVHLLYDQGLSQAERAARAAGIAAYKLVLVPDGDGQALTATVNGPPAYDSSDGDYIYHFQFPEGWRECKWYTINAYAINLDGDEAPASQLRYLTSCWVPSSDVTSVRLTPENVLEVVFDASKDAGLNITGHIVGVVPHTNTLPKVVIGSNRTLGAEQVGTGGKVRAAFLPNARARLVPGATYWVQVETYYCNPLWDYFDPATCILRSFPGYIYVFTMPGRPANPTILSANHFVAEDVVRVVVKNGSAGISSYRLLGVPTTGAGTNITATAAYGGEATTVELRPSQDPRLAPGTYSPGRAYRLYAYATGMAGEGPASAPTTFNAPLRPPVATGGAVINGYRILGVPQPAGSDPNITMGNKDSRGIFVTNQTGGGLTGFLVQAVRAAGAGPMVPLGGSADMGTDAGNGERQLSALLSAFPPGATYNFAAQAINGAGSGPWSANVSLTTPIRRPSAPTVFFVSVHPISGDVLVTVTMGSSGGLPISMHRILAQPTAAGSTAVSRNVTGAGLAVSSAQLMFLFQPGFGTGLSLGTAYNITAFARNALGEGPGSPTYRFTTPPSSVP</sequence>
<dbReference type="InParanoid" id="E1Z7A7"/>
<proteinExistence type="predicted"/>
<dbReference type="CDD" id="cd00063">
    <property type="entry name" value="FN3"/>
    <property type="match status" value="1"/>
</dbReference>
<dbReference type="RefSeq" id="XP_005849987.1">
    <property type="nucleotide sequence ID" value="XM_005849925.1"/>
</dbReference>
<evidence type="ECO:0000259" key="2">
    <source>
        <dbReference type="PROSITE" id="PS50853"/>
    </source>
</evidence>
<evidence type="ECO:0000256" key="1">
    <source>
        <dbReference type="SAM" id="SignalP"/>
    </source>
</evidence>
<evidence type="ECO:0000313" key="4">
    <source>
        <dbReference type="Proteomes" id="UP000008141"/>
    </source>
</evidence>
<feature type="domain" description="Fibronectin type-III" evidence="2">
    <location>
        <begin position="519"/>
        <end position="620"/>
    </location>
</feature>
<dbReference type="InterPro" id="IPR036116">
    <property type="entry name" value="FN3_sf"/>
</dbReference>
<keyword evidence="1" id="KW-0732">Signal</keyword>
<reference evidence="3 4" key="1">
    <citation type="journal article" date="2010" name="Plant Cell">
        <title>The Chlorella variabilis NC64A genome reveals adaptation to photosymbiosis, coevolution with viruses, and cryptic sex.</title>
        <authorList>
            <person name="Blanc G."/>
            <person name="Duncan G."/>
            <person name="Agarkova I."/>
            <person name="Borodovsky M."/>
            <person name="Gurnon J."/>
            <person name="Kuo A."/>
            <person name="Lindquist E."/>
            <person name="Lucas S."/>
            <person name="Pangilinan J."/>
            <person name="Polle J."/>
            <person name="Salamov A."/>
            <person name="Terry A."/>
            <person name="Yamada T."/>
            <person name="Dunigan D.D."/>
            <person name="Grigoriev I.V."/>
            <person name="Claverie J.M."/>
            <person name="Van Etten J.L."/>
        </authorList>
    </citation>
    <scope>NUCLEOTIDE SEQUENCE [LARGE SCALE GENOMIC DNA]</scope>
    <source>
        <strain evidence="3 4">NC64A</strain>
    </source>
</reference>
<gene>
    <name evidence="3" type="ORF">CHLNCDRAFT_50528</name>
</gene>
<dbReference type="InterPro" id="IPR003961">
    <property type="entry name" value="FN3_dom"/>
</dbReference>
<protein>
    <recommendedName>
        <fullName evidence="2">Fibronectin type-III domain-containing protein</fullName>
    </recommendedName>
</protein>
<dbReference type="InterPro" id="IPR013783">
    <property type="entry name" value="Ig-like_fold"/>
</dbReference>
<dbReference type="GeneID" id="17357758"/>
<feature type="domain" description="Fibronectin type-III" evidence="2">
    <location>
        <begin position="621"/>
        <end position="730"/>
    </location>
</feature>
<dbReference type="SUPFAM" id="SSF49265">
    <property type="entry name" value="Fibronectin type III"/>
    <property type="match status" value="2"/>
</dbReference>
<dbReference type="KEGG" id="cvr:CHLNCDRAFT_50528"/>
<organism evidence="4">
    <name type="scientific">Chlorella variabilis</name>
    <name type="common">Green alga</name>
    <dbReference type="NCBI Taxonomy" id="554065"/>
    <lineage>
        <taxon>Eukaryota</taxon>
        <taxon>Viridiplantae</taxon>
        <taxon>Chlorophyta</taxon>
        <taxon>core chlorophytes</taxon>
        <taxon>Trebouxiophyceae</taxon>
        <taxon>Chlorellales</taxon>
        <taxon>Chlorellaceae</taxon>
        <taxon>Chlorella clade</taxon>
        <taxon>Chlorella</taxon>
    </lineage>
</organism>
<evidence type="ECO:0000313" key="3">
    <source>
        <dbReference type="EMBL" id="EFN57885.1"/>
    </source>
</evidence>
<accession>E1Z7A7</accession>
<dbReference type="PROSITE" id="PS50853">
    <property type="entry name" value="FN3"/>
    <property type="match status" value="3"/>
</dbReference>
<dbReference type="Gene3D" id="2.60.40.10">
    <property type="entry name" value="Immunoglobulins"/>
    <property type="match status" value="3"/>
</dbReference>
<feature type="domain" description="Fibronectin type-III" evidence="2">
    <location>
        <begin position="46"/>
        <end position="151"/>
    </location>
</feature>
<dbReference type="Proteomes" id="UP000008141">
    <property type="component" value="Unassembled WGS sequence"/>
</dbReference>
<dbReference type="EMBL" id="GL433838">
    <property type="protein sequence ID" value="EFN57885.1"/>
    <property type="molecule type" value="Genomic_DNA"/>
</dbReference>
<feature type="signal peptide" evidence="1">
    <location>
        <begin position="1"/>
        <end position="22"/>
    </location>
</feature>
<name>E1Z7A7_CHLVA</name>
<keyword evidence="4" id="KW-1185">Reference proteome</keyword>
<dbReference type="AlphaFoldDB" id="E1Z7A7"/>
<feature type="chain" id="PRO_5003155510" description="Fibronectin type-III domain-containing protein" evidence="1">
    <location>
        <begin position="23"/>
        <end position="733"/>
    </location>
</feature>